<protein>
    <submittedName>
        <fullName evidence="1">Uncharacterized protein</fullName>
    </submittedName>
</protein>
<dbReference type="AlphaFoldDB" id="B6AGB3"/>
<dbReference type="OrthoDB" id="10274346at2759"/>
<dbReference type="RefSeq" id="XP_002141603.1">
    <property type="nucleotide sequence ID" value="XM_002141567.1"/>
</dbReference>
<gene>
    <name evidence="1" type="ORF">CMU_001250</name>
</gene>
<sequence>MSYIFVKLHINSCLSVFSTVAKLRNTKVPTKLSSINRFVKKDFLTALDDSQTVVDCLYSEVPGGLRINKQIRVNNKIDYNLACLIYNFNSTYFT</sequence>
<organism evidence="1 2">
    <name type="scientific">Cryptosporidium muris (strain RN66)</name>
    <dbReference type="NCBI Taxonomy" id="441375"/>
    <lineage>
        <taxon>Eukaryota</taxon>
        <taxon>Sar</taxon>
        <taxon>Alveolata</taxon>
        <taxon>Apicomplexa</taxon>
        <taxon>Conoidasida</taxon>
        <taxon>Coccidia</taxon>
        <taxon>Eucoccidiorida</taxon>
        <taxon>Eimeriorina</taxon>
        <taxon>Cryptosporidiidae</taxon>
        <taxon>Cryptosporidium</taxon>
    </lineage>
</organism>
<evidence type="ECO:0000313" key="1">
    <source>
        <dbReference type="EMBL" id="EEA07254.1"/>
    </source>
</evidence>
<dbReference type="EMBL" id="DS989732">
    <property type="protein sequence ID" value="EEA07254.1"/>
    <property type="molecule type" value="Genomic_DNA"/>
</dbReference>
<name>B6AGB3_CRYMR</name>
<reference evidence="1" key="1">
    <citation type="submission" date="2008-06" db="EMBL/GenBank/DDBJ databases">
        <authorList>
            <person name="Lorenzi H."/>
            <person name="Inman J."/>
            <person name="Miller J."/>
            <person name="Schobel S."/>
            <person name="Amedeo P."/>
            <person name="Caler E.V."/>
            <person name="da Silva J."/>
        </authorList>
    </citation>
    <scope>NUCLEOTIDE SEQUENCE [LARGE SCALE GENOMIC DNA]</scope>
    <source>
        <strain evidence="1">RN66</strain>
    </source>
</reference>
<dbReference type="Proteomes" id="UP000001460">
    <property type="component" value="Unassembled WGS sequence"/>
</dbReference>
<dbReference type="GeneID" id="6996738"/>
<keyword evidence="2" id="KW-1185">Reference proteome</keyword>
<dbReference type="VEuPathDB" id="CryptoDB:CMU_001250"/>
<accession>B6AGB3</accession>
<evidence type="ECO:0000313" key="2">
    <source>
        <dbReference type="Proteomes" id="UP000001460"/>
    </source>
</evidence>
<proteinExistence type="predicted"/>